<accession>A0AAD4G805</accession>
<dbReference type="EMBL" id="WHUW01000076">
    <property type="protein sequence ID" value="KAF8427977.1"/>
    <property type="molecule type" value="Genomic_DNA"/>
</dbReference>
<dbReference type="Proteomes" id="UP001194468">
    <property type="component" value="Unassembled WGS sequence"/>
</dbReference>
<dbReference type="GO" id="GO:0000287">
    <property type="term" value="F:magnesium ion binding"/>
    <property type="evidence" value="ECO:0007669"/>
    <property type="project" value="TreeGrafter"/>
</dbReference>
<evidence type="ECO:0000313" key="5">
    <source>
        <dbReference type="Proteomes" id="UP001194468"/>
    </source>
</evidence>
<comment type="caution">
    <text evidence="4">The sequence shown here is derived from an EMBL/GenBank/DDBJ whole genome shotgun (WGS) entry which is preliminary data.</text>
</comment>
<sequence>EECQDGRRLGFTGKQVIHPNQVVTVNASFVPTFHGADPLHQMKIAYSNQRGAFGLEMEGGGKEMIDAPGTFCTGCTAKSNAAWPESI</sequence>
<name>A0AAD4G805_BOLED</name>
<comment type="cofactor">
    <cofactor evidence="1">
        <name>Mg(2+)</name>
        <dbReference type="ChEBI" id="CHEBI:18420"/>
    </cofactor>
</comment>
<keyword evidence="3" id="KW-0460">Magnesium</keyword>
<reference evidence="4" key="1">
    <citation type="submission" date="2019-10" db="EMBL/GenBank/DDBJ databases">
        <authorList>
            <consortium name="DOE Joint Genome Institute"/>
            <person name="Kuo A."/>
            <person name="Miyauchi S."/>
            <person name="Kiss E."/>
            <person name="Drula E."/>
            <person name="Kohler A."/>
            <person name="Sanchez-Garcia M."/>
            <person name="Andreopoulos B."/>
            <person name="Barry K.W."/>
            <person name="Bonito G."/>
            <person name="Buee M."/>
            <person name="Carver A."/>
            <person name="Chen C."/>
            <person name="Cichocki N."/>
            <person name="Clum A."/>
            <person name="Culley D."/>
            <person name="Crous P.W."/>
            <person name="Fauchery L."/>
            <person name="Girlanda M."/>
            <person name="Hayes R."/>
            <person name="Keri Z."/>
            <person name="LaButti K."/>
            <person name="Lipzen A."/>
            <person name="Lombard V."/>
            <person name="Magnuson J."/>
            <person name="Maillard F."/>
            <person name="Morin E."/>
            <person name="Murat C."/>
            <person name="Nolan M."/>
            <person name="Ohm R."/>
            <person name="Pangilinan J."/>
            <person name="Pereira M."/>
            <person name="Perotto S."/>
            <person name="Peter M."/>
            <person name="Riley R."/>
            <person name="Sitrit Y."/>
            <person name="Stielow B."/>
            <person name="Szollosi G."/>
            <person name="Zifcakova L."/>
            <person name="Stursova M."/>
            <person name="Spatafora J.W."/>
            <person name="Tedersoo L."/>
            <person name="Vaario L.-M."/>
            <person name="Yamada A."/>
            <person name="Yan M."/>
            <person name="Wang P."/>
            <person name="Xu J."/>
            <person name="Bruns T."/>
            <person name="Baldrian P."/>
            <person name="Vilgalys R."/>
            <person name="Henrissat B."/>
            <person name="Grigoriev I.V."/>
            <person name="Hibbett D."/>
            <person name="Nagy L.G."/>
            <person name="Martin F.M."/>
        </authorList>
    </citation>
    <scope>NUCLEOTIDE SEQUENCE</scope>
    <source>
        <strain evidence="4">BED1</strain>
    </source>
</reference>
<dbReference type="Gene3D" id="3.20.20.60">
    <property type="entry name" value="Phosphoenolpyruvate-binding domains"/>
    <property type="match status" value="1"/>
</dbReference>
<proteinExistence type="predicted"/>
<evidence type="ECO:0000313" key="4">
    <source>
        <dbReference type="EMBL" id="KAF8427977.1"/>
    </source>
</evidence>
<dbReference type="GO" id="GO:0003824">
    <property type="term" value="F:catalytic activity"/>
    <property type="evidence" value="ECO:0007669"/>
    <property type="project" value="InterPro"/>
</dbReference>
<dbReference type="AlphaFoldDB" id="A0AAD4G805"/>
<keyword evidence="5" id="KW-1185">Reference proteome</keyword>
<dbReference type="InterPro" id="IPR015813">
    <property type="entry name" value="Pyrv/PenolPyrv_kinase-like_dom"/>
</dbReference>
<dbReference type="InterPro" id="IPR040442">
    <property type="entry name" value="Pyrv_kinase-like_dom_sf"/>
</dbReference>
<organism evidence="4 5">
    <name type="scientific">Boletus edulis BED1</name>
    <dbReference type="NCBI Taxonomy" id="1328754"/>
    <lineage>
        <taxon>Eukaryota</taxon>
        <taxon>Fungi</taxon>
        <taxon>Dikarya</taxon>
        <taxon>Basidiomycota</taxon>
        <taxon>Agaricomycotina</taxon>
        <taxon>Agaricomycetes</taxon>
        <taxon>Agaricomycetidae</taxon>
        <taxon>Boletales</taxon>
        <taxon>Boletineae</taxon>
        <taxon>Boletaceae</taxon>
        <taxon>Boletoideae</taxon>
        <taxon>Boletus</taxon>
    </lineage>
</organism>
<keyword evidence="2" id="KW-0479">Metal-binding</keyword>
<evidence type="ECO:0000256" key="1">
    <source>
        <dbReference type="ARBA" id="ARBA00001946"/>
    </source>
</evidence>
<reference evidence="4" key="2">
    <citation type="journal article" date="2020" name="Nat. Commun.">
        <title>Large-scale genome sequencing of mycorrhizal fungi provides insights into the early evolution of symbiotic traits.</title>
        <authorList>
            <person name="Miyauchi S."/>
            <person name="Kiss E."/>
            <person name="Kuo A."/>
            <person name="Drula E."/>
            <person name="Kohler A."/>
            <person name="Sanchez-Garcia M."/>
            <person name="Morin E."/>
            <person name="Andreopoulos B."/>
            <person name="Barry K.W."/>
            <person name="Bonito G."/>
            <person name="Buee M."/>
            <person name="Carver A."/>
            <person name="Chen C."/>
            <person name="Cichocki N."/>
            <person name="Clum A."/>
            <person name="Culley D."/>
            <person name="Crous P.W."/>
            <person name="Fauchery L."/>
            <person name="Girlanda M."/>
            <person name="Hayes R.D."/>
            <person name="Keri Z."/>
            <person name="LaButti K."/>
            <person name="Lipzen A."/>
            <person name="Lombard V."/>
            <person name="Magnuson J."/>
            <person name="Maillard F."/>
            <person name="Murat C."/>
            <person name="Nolan M."/>
            <person name="Ohm R.A."/>
            <person name="Pangilinan J."/>
            <person name="Pereira M.F."/>
            <person name="Perotto S."/>
            <person name="Peter M."/>
            <person name="Pfister S."/>
            <person name="Riley R."/>
            <person name="Sitrit Y."/>
            <person name="Stielow J.B."/>
            <person name="Szollosi G."/>
            <person name="Zifcakova L."/>
            <person name="Stursova M."/>
            <person name="Spatafora J.W."/>
            <person name="Tedersoo L."/>
            <person name="Vaario L.M."/>
            <person name="Yamada A."/>
            <person name="Yan M."/>
            <person name="Wang P."/>
            <person name="Xu J."/>
            <person name="Bruns T."/>
            <person name="Baldrian P."/>
            <person name="Vilgalys R."/>
            <person name="Dunand C."/>
            <person name="Henrissat B."/>
            <person name="Grigoriev I.V."/>
            <person name="Hibbett D."/>
            <person name="Nagy L.G."/>
            <person name="Martin F.M."/>
        </authorList>
    </citation>
    <scope>NUCLEOTIDE SEQUENCE</scope>
    <source>
        <strain evidence="4">BED1</strain>
    </source>
</reference>
<gene>
    <name evidence="4" type="ORF">L210DRAFT_3419639</name>
</gene>
<dbReference type="PANTHER" id="PTHR32308:SF0">
    <property type="entry name" value="HPCH_HPAI ALDOLASE_CITRATE LYASE DOMAIN-CONTAINING PROTEIN"/>
    <property type="match status" value="1"/>
</dbReference>
<dbReference type="SUPFAM" id="SSF51621">
    <property type="entry name" value="Phosphoenolpyruvate/pyruvate domain"/>
    <property type="match status" value="1"/>
</dbReference>
<dbReference type="GO" id="GO:0006107">
    <property type="term" value="P:oxaloacetate metabolic process"/>
    <property type="evidence" value="ECO:0007669"/>
    <property type="project" value="TreeGrafter"/>
</dbReference>
<protein>
    <submittedName>
        <fullName evidence="4">Uncharacterized protein</fullName>
    </submittedName>
</protein>
<evidence type="ECO:0000256" key="2">
    <source>
        <dbReference type="ARBA" id="ARBA00022723"/>
    </source>
</evidence>
<dbReference type="PANTHER" id="PTHR32308">
    <property type="entry name" value="LYASE BETA SUBUNIT, PUTATIVE (AFU_ORTHOLOGUE AFUA_4G13030)-RELATED"/>
    <property type="match status" value="1"/>
</dbReference>
<feature type="non-terminal residue" evidence="4">
    <location>
        <position position="1"/>
    </location>
</feature>
<evidence type="ECO:0000256" key="3">
    <source>
        <dbReference type="ARBA" id="ARBA00022842"/>
    </source>
</evidence>